<keyword evidence="3" id="KW-1185">Reference proteome</keyword>
<evidence type="ECO:0000313" key="3">
    <source>
        <dbReference type="Proteomes" id="UP001596055"/>
    </source>
</evidence>
<dbReference type="InterPro" id="IPR036397">
    <property type="entry name" value="RNaseH_sf"/>
</dbReference>
<dbReference type="EMBL" id="JBHSNL010000004">
    <property type="protein sequence ID" value="MFC5545826.1"/>
    <property type="molecule type" value="Genomic_DNA"/>
</dbReference>
<dbReference type="SUPFAM" id="SSF53098">
    <property type="entry name" value="Ribonuclease H-like"/>
    <property type="match status" value="1"/>
</dbReference>
<comment type="caution">
    <text evidence="2">The sequence shown here is derived from an EMBL/GenBank/DDBJ whole genome shotgun (WGS) entry which is preliminary data.</text>
</comment>
<feature type="domain" description="Integrase catalytic" evidence="1">
    <location>
        <begin position="241"/>
        <end position="402"/>
    </location>
</feature>
<dbReference type="InterPro" id="IPR050900">
    <property type="entry name" value="Transposase_IS3/IS150/IS904"/>
</dbReference>
<dbReference type="InterPro" id="IPR012337">
    <property type="entry name" value="RNaseH-like_sf"/>
</dbReference>
<dbReference type="Pfam" id="PF00665">
    <property type="entry name" value="rve"/>
    <property type="match status" value="1"/>
</dbReference>
<dbReference type="InterPro" id="IPR009057">
    <property type="entry name" value="Homeodomain-like_sf"/>
</dbReference>
<proteinExistence type="predicted"/>
<dbReference type="InterPro" id="IPR055247">
    <property type="entry name" value="InsJ-like_HTH"/>
</dbReference>
<name>A0ABW0RNG6_9GAMM</name>
<reference evidence="3" key="1">
    <citation type="journal article" date="2019" name="Int. J. Syst. Evol. Microbiol.">
        <title>The Global Catalogue of Microorganisms (GCM) 10K type strain sequencing project: providing services to taxonomists for standard genome sequencing and annotation.</title>
        <authorList>
            <consortium name="The Broad Institute Genomics Platform"/>
            <consortium name="The Broad Institute Genome Sequencing Center for Infectious Disease"/>
            <person name="Wu L."/>
            <person name="Ma J."/>
        </authorList>
    </citation>
    <scope>NUCLEOTIDE SEQUENCE [LARGE SCALE GENOMIC DNA]</scope>
    <source>
        <strain evidence="3">CGMCC 4.1799</strain>
    </source>
</reference>
<evidence type="ECO:0000259" key="1">
    <source>
        <dbReference type="PROSITE" id="PS50994"/>
    </source>
</evidence>
<gene>
    <name evidence="2" type="ORF">ACFPQA_12230</name>
</gene>
<evidence type="ECO:0000313" key="2">
    <source>
        <dbReference type="EMBL" id="MFC5545826.1"/>
    </source>
</evidence>
<dbReference type="SUPFAM" id="SSF46689">
    <property type="entry name" value="Homeodomain-like"/>
    <property type="match status" value="1"/>
</dbReference>
<dbReference type="PANTHER" id="PTHR46889:SF5">
    <property type="entry name" value="INTEGRASE PROTEIN"/>
    <property type="match status" value="1"/>
</dbReference>
<dbReference type="RefSeq" id="WP_248159854.1">
    <property type="nucleotide sequence ID" value="NZ_JAKZAJ010000005.1"/>
</dbReference>
<accession>A0ABW0RNG6</accession>
<dbReference type="NCBIfam" id="NF033516">
    <property type="entry name" value="transpos_IS3"/>
    <property type="match status" value="1"/>
</dbReference>
<dbReference type="PROSITE" id="PS50994">
    <property type="entry name" value="INTEGRASE"/>
    <property type="match status" value="1"/>
</dbReference>
<protein>
    <submittedName>
        <fullName evidence="2">IS3 family transposase</fullName>
    </submittedName>
</protein>
<dbReference type="InterPro" id="IPR001584">
    <property type="entry name" value="Integrase_cat-core"/>
</dbReference>
<dbReference type="PANTHER" id="PTHR46889">
    <property type="entry name" value="TRANSPOSASE INSF FOR INSERTION SEQUENCE IS3B-RELATED"/>
    <property type="match status" value="1"/>
</dbReference>
<dbReference type="Proteomes" id="UP001596055">
    <property type="component" value="Unassembled WGS sequence"/>
</dbReference>
<dbReference type="Gene3D" id="3.30.420.10">
    <property type="entry name" value="Ribonuclease H-like superfamily/Ribonuclease H"/>
    <property type="match status" value="1"/>
</dbReference>
<organism evidence="2 3">
    <name type="scientific">Marinobacter koreensis</name>
    <dbReference type="NCBI Taxonomy" id="335974"/>
    <lineage>
        <taxon>Bacteria</taxon>
        <taxon>Pseudomonadati</taxon>
        <taxon>Pseudomonadota</taxon>
        <taxon>Gammaproteobacteria</taxon>
        <taxon>Pseudomonadales</taxon>
        <taxon>Marinobacteraceae</taxon>
        <taxon>Marinobacter</taxon>
    </lineage>
</organism>
<dbReference type="InterPro" id="IPR048020">
    <property type="entry name" value="Transpos_IS3"/>
</dbReference>
<dbReference type="Pfam" id="PF13518">
    <property type="entry name" value="HTH_28"/>
    <property type="match status" value="1"/>
</dbReference>
<sequence>MDNVTPTRKKRTQRDYNLGFKLAVVDQVEKGELTYKQAQKIYGIQGRSTVLRWLRKHGKLDWSRSRISPMNPSQETPEQKIKRLEREPEDERLRNLLLNEMVDIMDREYGAGLRKKYLFQGARTLQGQGKVSLSRSCALFGLSRQGVYQRLKRRRMRQVELAPVKDLVQCVRKRLPRLRTRKLYHLLHEELRNLGIKLGRDGLFDYLRQQQLLIRPKKNYTKTTNSRHWMRKHPNRFADCALHRPEQAFVSDITYVETDEGAHYLSLVTDAFSRKIVGHKLSHEMKAADAIVALKQAIRNRLSSQPLLHHSDRGLQYCSSLYQGVLQKHQIQPSMTDGYDCYQNVLAERINGILKQEFLLYRCRTFAELSMLIEESVEAYNTLRPHLSLNMKTPQEVHEKASNREVLASSKLSTYFRTGQCN</sequence>